<dbReference type="EMBL" id="ALPT02000046">
    <property type="protein sequence ID" value="KGA96809.1"/>
    <property type="molecule type" value="Genomic_DNA"/>
</dbReference>
<reference evidence="16 18" key="2">
    <citation type="submission" date="2014-01" db="EMBL/GenBank/DDBJ databases">
        <title>Draft genome sequencing of Bacillus alcalophilus CGMCC 1.3604.</title>
        <authorList>
            <person name="Yang J."/>
            <person name="Diao L."/>
            <person name="Yang S."/>
        </authorList>
    </citation>
    <scope>NUCLEOTIDE SEQUENCE [LARGE SCALE GENOMIC DNA]</scope>
    <source>
        <strain evidence="16 18">CGMCC 1.3604</strain>
    </source>
</reference>
<evidence type="ECO:0000256" key="12">
    <source>
        <dbReference type="SAM" id="Phobius"/>
    </source>
</evidence>
<keyword evidence="11 12" id="KW-0472">Membrane</keyword>
<dbReference type="AlphaFoldDB" id="A0A094WGE5"/>
<dbReference type="Pfam" id="PF01435">
    <property type="entry name" value="Peptidase_M48"/>
    <property type="match status" value="1"/>
</dbReference>
<dbReference type="GO" id="GO:0004222">
    <property type="term" value="F:metalloendopeptidase activity"/>
    <property type="evidence" value="ECO:0007669"/>
    <property type="project" value="InterPro"/>
</dbReference>
<evidence type="ECO:0000256" key="5">
    <source>
        <dbReference type="ARBA" id="ARBA00022692"/>
    </source>
</evidence>
<feature type="domain" description="YxkI PH" evidence="14">
    <location>
        <begin position="158"/>
        <end position="243"/>
    </location>
</feature>
<dbReference type="Pfam" id="PF23492">
    <property type="entry name" value="bPH_9"/>
    <property type="match status" value="1"/>
</dbReference>
<evidence type="ECO:0000256" key="8">
    <source>
        <dbReference type="ARBA" id="ARBA00022833"/>
    </source>
</evidence>
<dbReference type="Proteomes" id="UP000002754">
    <property type="component" value="Unassembled WGS sequence"/>
</dbReference>
<evidence type="ECO:0000313" key="16">
    <source>
        <dbReference type="EMBL" id="THG92405.1"/>
    </source>
</evidence>
<accession>A0A094WGE5</accession>
<evidence type="ECO:0000256" key="11">
    <source>
        <dbReference type="ARBA" id="ARBA00023136"/>
    </source>
</evidence>
<reference evidence="15 17" key="1">
    <citation type="journal article" date="2014" name="Genome Announc.">
        <title>Draft Genome Sequence of Bacillus alcalophilus AV1934, a Classic Alkaliphile Isolated from Human Feces in 1934.</title>
        <authorList>
            <person name="Attie O."/>
            <person name="Jayaprakash A."/>
            <person name="Shah H."/>
            <person name="Paulsen I.T."/>
            <person name="Morino M."/>
            <person name="Takahashi Y."/>
            <person name="Narumi I."/>
            <person name="Sachidanandam R."/>
            <person name="Satoh K."/>
            <person name="Ito M."/>
            <person name="Krulwich T.A."/>
        </authorList>
    </citation>
    <scope>NUCLEOTIDE SEQUENCE [LARGE SCALE GENOMIC DNA]</scope>
    <source>
        <strain evidence="15 17">AV1934</strain>
    </source>
</reference>
<organism evidence="15 17">
    <name type="scientific">Alkalihalobacillus alcalophilus ATCC 27647 = CGMCC 1.3604</name>
    <dbReference type="NCBI Taxonomy" id="1218173"/>
    <lineage>
        <taxon>Bacteria</taxon>
        <taxon>Bacillati</taxon>
        <taxon>Bacillota</taxon>
        <taxon>Bacilli</taxon>
        <taxon>Bacillales</taxon>
        <taxon>Bacillaceae</taxon>
        <taxon>Alkalihalobacillus</taxon>
    </lineage>
</organism>
<dbReference type="EMBL" id="JALP01000002">
    <property type="protein sequence ID" value="THG92405.1"/>
    <property type="molecule type" value="Genomic_DNA"/>
</dbReference>
<feature type="transmembrane region" description="Helical" evidence="12">
    <location>
        <begin position="131"/>
        <end position="148"/>
    </location>
</feature>
<feature type="transmembrane region" description="Helical" evidence="12">
    <location>
        <begin position="271"/>
        <end position="292"/>
    </location>
</feature>
<dbReference type="CDD" id="cd07329">
    <property type="entry name" value="M56_like"/>
    <property type="match status" value="1"/>
</dbReference>
<dbReference type="PANTHER" id="PTHR43221:SF1">
    <property type="entry name" value="PROTEASE HTPX"/>
    <property type="match status" value="1"/>
</dbReference>
<name>A0A094WGE5_ALKAL</name>
<dbReference type="InterPro" id="IPR001915">
    <property type="entry name" value="Peptidase_M48"/>
</dbReference>
<dbReference type="eggNOG" id="COG0501">
    <property type="taxonomic scope" value="Bacteria"/>
</dbReference>
<gene>
    <name evidence="16" type="ORF">AJ85_04920</name>
    <name evidence="15" type="ORF">BALCAV_0214145</name>
</gene>
<keyword evidence="6" id="KW-0479">Metal-binding</keyword>
<evidence type="ECO:0000256" key="10">
    <source>
        <dbReference type="ARBA" id="ARBA00023049"/>
    </source>
</evidence>
<keyword evidence="10" id="KW-0482">Metalloprotease</keyword>
<feature type="transmembrane region" description="Helical" evidence="12">
    <location>
        <begin position="57"/>
        <end position="75"/>
    </location>
</feature>
<feature type="transmembrane region" description="Helical" evidence="12">
    <location>
        <begin position="105"/>
        <end position="125"/>
    </location>
</feature>
<sequence>MLPNFTTIILYVAITFLIALIGYRLEKKSEKLGNIFIIVAALTMVGQLFYSFKFPDFFIGFSIVSIAYFNFSMIFEGRKKALKRHTEFALTENIEIPLSRSIKKWLYETFLSIIVLSGAIAYYLFGPEASPLKLLVILVIIHSVIETVKQFLNHVSTKVYQSKENELFILSSIEARKYPLEKLEGLQVESGVDLLKLHPLLTIFSKSLDFITGNGKVLKLDFPGETVYLSPKDLSFFNPFIPKASKKAIEEEKHVLPFYHHSNLKRLLGKLYFAGAIKGISVYSTLFLGLYLLDVHTAIIAGAIIIFWFTNLYFSDRILKIATDAKEMDDRELLIRANKLFQKLNLPKIRLYETESNDFNGFASGMGIGRSMITLTSATLKLPVEAIEGIIAHEAIHVKKRDVLISQLLRLPYLAIIVAFVLWLVESPELIENNPVLMFILIWGLILLFPLYQSFYSQVLEVRADRLASFILHDGSKQMANSLGILGQSQDESIEQSLQYIEDKEIEEKKRPSSIERPPWIWRWLEFHLMPHPPLYWRIAILKQDKELTLKQSLKQWFCDRWKESFTIKLSRKKPE</sequence>
<keyword evidence="5 12" id="KW-0812">Transmembrane</keyword>
<protein>
    <submittedName>
        <fullName evidence="16">Peptidase</fullName>
    </submittedName>
</protein>
<evidence type="ECO:0000313" key="18">
    <source>
        <dbReference type="Proteomes" id="UP000297014"/>
    </source>
</evidence>
<dbReference type="Proteomes" id="UP000297014">
    <property type="component" value="Unassembled WGS sequence"/>
</dbReference>
<feature type="transmembrane region" description="Helical" evidence="12">
    <location>
        <begin position="408"/>
        <end position="425"/>
    </location>
</feature>
<dbReference type="GO" id="GO:0006508">
    <property type="term" value="P:proteolysis"/>
    <property type="evidence" value="ECO:0007669"/>
    <property type="project" value="UniProtKB-KW"/>
</dbReference>
<evidence type="ECO:0000256" key="9">
    <source>
        <dbReference type="ARBA" id="ARBA00022989"/>
    </source>
</evidence>
<keyword evidence="3" id="KW-1003">Cell membrane</keyword>
<evidence type="ECO:0000313" key="15">
    <source>
        <dbReference type="EMBL" id="KGA96809.1"/>
    </source>
</evidence>
<keyword evidence="9 12" id="KW-1133">Transmembrane helix</keyword>
<proteinExistence type="predicted"/>
<evidence type="ECO:0000259" key="14">
    <source>
        <dbReference type="Pfam" id="PF23492"/>
    </source>
</evidence>
<evidence type="ECO:0000256" key="1">
    <source>
        <dbReference type="ARBA" id="ARBA00001947"/>
    </source>
</evidence>
<evidence type="ECO:0000256" key="2">
    <source>
        <dbReference type="ARBA" id="ARBA00004651"/>
    </source>
</evidence>
<evidence type="ECO:0000256" key="4">
    <source>
        <dbReference type="ARBA" id="ARBA00022670"/>
    </source>
</evidence>
<keyword evidence="4" id="KW-0645">Protease</keyword>
<comment type="subcellular location">
    <subcellularLocation>
        <location evidence="2">Cell membrane</location>
        <topology evidence="2">Multi-pass membrane protein</topology>
    </subcellularLocation>
</comment>
<keyword evidence="7" id="KW-0378">Hydrolase</keyword>
<feature type="domain" description="Peptidase M48" evidence="13">
    <location>
        <begin position="336"/>
        <end position="544"/>
    </location>
</feature>
<dbReference type="GO" id="GO:0046872">
    <property type="term" value="F:metal ion binding"/>
    <property type="evidence" value="ECO:0007669"/>
    <property type="project" value="UniProtKB-KW"/>
</dbReference>
<evidence type="ECO:0000259" key="13">
    <source>
        <dbReference type="Pfam" id="PF01435"/>
    </source>
</evidence>
<feature type="transmembrane region" description="Helical" evidence="12">
    <location>
        <begin position="32"/>
        <end position="51"/>
    </location>
</feature>
<evidence type="ECO:0000256" key="7">
    <source>
        <dbReference type="ARBA" id="ARBA00022801"/>
    </source>
</evidence>
<keyword evidence="17" id="KW-1185">Reference proteome</keyword>
<dbReference type="GO" id="GO:0005886">
    <property type="term" value="C:plasma membrane"/>
    <property type="evidence" value="ECO:0007669"/>
    <property type="project" value="UniProtKB-SubCell"/>
</dbReference>
<evidence type="ECO:0000256" key="6">
    <source>
        <dbReference type="ARBA" id="ARBA00022723"/>
    </source>
</evidence>
<dbReference type="Gene3D" id="3.30.2010.10">
    <property type="entry name" value="Metalloproteases ('zincins'), catalytic domain"/>
    <property type="match status" value="1"/>
</dbReference>
<dbReference type="OrthoDB" id="15218at2"/>
<comment type="cofactor">
    <cofactor evidence="1">
        <name>Zn(2+)</name>
        <dbReference type="ChEBI" id="CHEBI:29105"/>
    </cofactor>
</comment>
<dbReference type="RefSeq" id="WP_003320461.1">
    <property type="nucleotide sequence ID" value="NZ_ALPT02000046.1"/>
</dbReference>
<feature type="transmembrane region" description="Helical" evidence="12">
    <location>
        <begin position="6"/>
        <end position="25"/>
    </location>
</feature>
<dbReference type="InterPro" id="IPR050083">
    <property type="entry name" value="HtpX_protease"/>
</dbReference>
<evidence type="ECO:0000313" key="17">
    <source>
        <dbReference type="Proteomes" id="UP000002754"/>
    </source>
</evidence>
<dbReference type="STRING" id="1218173.BALCAV_0214145"/>
<feature type="transmembrane region" description="Helical" evidence="12">
    <location>
        <begin position="437"/>
        <end position="456"/>
    </location>
</feature>
<dbReference type="PANTHER" id="PTHR43221">
    <property type="entry name" value="PROTEASE HTPX"/>
    <property type="match status" value="1"/>
</dbReference>
<dbReference type="InterPro" id="IPR056388">
    <property type="entry name" value="PH_YxkI"/>
</dbReference>
<feature type="transmembrane region" description="Helical" evidence="12">
    <location>
        <begin position="298"/>
        <end position="314"/>
    </location>
</feature>
<keyword evidence="8" id="KW-0862">Zinc</keyword>
<evidence type="ECO:0000256" key="3">
    <source>
        <dbReference type="ARBA" id="ARBA00022475"/>
    </source>
</evidence>
<comment type="caution">
    <text evidence="15">The sequence shown here is derived from an EMBL/GenBank/DDBJ whole genome shotgun (WGS) entry which is preliminary data.</text>
</comment>